<protein>
    <submittedName>
        <fullName evidence="1">Uncharacterized protein</fullName>
    </submittedName>
</protein>
<dbReference type="RefSeq" id="WP_189414597.1">
    <property type="nucleotide sequence ID" value="NZ_BMSM01000003.1"/>
</dbReference>
<reference evidence="1 2" key="1">
    <citation type="submission" date="2023-07" db="EMBL/GenBank/DDBJ databases">
        <title>Sequencing the genomes of 1000 actinobacteria strains.</title>
        <authorList>
            <person name="Klenk H.-P."/>
        </authorList>
    </citation>
    <scope>NUCLEOTIDE SEQUENCE [LARGE SCALE GENOMIC DNA]</scope>
    <source>
        <strain evidence="1 2">DSM 40229</strain>
    </source>
</reference>
<organism evidence="1 2">
    <name type="scientific">Streptomyces griseoviridis</name>
    <dbReference type="NCBI Taxonomy" id="45398"/>
    <lineage>
        <taxon>Bacteria</taxon>
        <taxon>Bacillati</taxon>
        <taxon>Actinomycetota</taxon>
        <taxon>Actinomycetes</taxon>
        <taxon>Kitasatosporales</taxon>
        <taxon>Streptomycetaceae</taxon>
        <taxon>Streptomyces</taxon>
    </lineage>
</organism>
<sequence length="91" mass="10294">MPDPLAPVALRVEVEINGQTYGQQWAVPRREWEAIQQDEKLRATYENMLRAHLGAAVMEQLQPPVTVHMPTELDEAVMQRTVADLEQQGGD</sequence>
<evidence type="ECO:0000313" key="1">
    <source>
        <dbReference type="EMBL" id="MDP9682387.1"/>
    </source>
</evidence>
<accession>A0ABT9LI13</accession>
<comment type="caution">
    <text evidence="1">The sequence shown here is derived from an EMBL/GenBank/DDBJ whole genome shotgun (WGS) entry which is preliminary data.</text>
</comment>
<gene>
    <name evidence="1" type="ORF">J2S47_002889</name>
</gene>
<dbReference type="GeneID" id="91551839"/>
<proteinExistence type="predicted"/>
<dbReference type="Proteomes" id="UP001231675">
    <property type="component" value="Unassembled WGS sequence"/>
</dbReference>
<evidence type="ECO:0000313" key="2">
    <source>
        <dbReference type="Proteomes" id="UP001231675"/>
    </source>
</evidence>
<dbReference type="EMBL" id="JAURUD010000001">
    <property type="protein sequence ID" value="MDP9682387.1"/>
    <property type="molecule type" value="Genomic_DNA"/>
</dbReference>
<name>A0ABT9LI13_STRGD</name>
<keyword evidence="2" id="KW-1185">Reference proteome</keyword>